<keyword evidence="1" id="KW-0805">Transcription regulation</keyword>
<dbReference type="PROSITE" id="PS00894">
    <property type="entry name" value="HTH_DEOR_1"/>
    <property type="match status" value="1"/>
</dbReference>
<dbReference type="SMART" id="SM00420">
    <property type="entry name" value="HTH_DEOR"/>
    <property type="match status" value="1"/>
</dbReference>
<evidence type="ECO:0000313" key="8">
    <source>
        <dbReference type="Proteomes" id="UP000285972"/>
    </source>
</evidence>
<evidence type="ECO:0000313" key="5">
    <source>
        <dbReference type="EMBL" id="CPR14933.1"/>
    </source>
</evidence>
<dbReference type="GO" id="GO:0003677">
    <property type="term" value="F:DNA binding"/>
    <property type="evidence" value="ECO:0007669"/>
    <property type="project" value="UniProtKB-KW"/>
</dbReference>
<dbReference type="Pfam" id="PF08220">
    <property type="entry name" value="HTH_DeoR"/>
    <property type="match status" value="1"/>
</dbReference>
<dbReference type="PANTHER" id="PTHR30363">
    <property type="entry name" value="HTH-TYPE TRANSCRIPTIONAL REGULATOR SRLR-RELATED"/>
    <property type="match status" value="1"/>
</dbReference>
<name>A0A0G4JS92_9GAMM</name>
<dbReference type="InterPro" id="IPR014036">
    <property type="entry name" value="DeoR-like_C"/>
</dbReference>
<dbReference type="SMART" id="SM01134">
    <property type="entry name" value="DeoRC"/>
    <property type="match status" value="1"/>
</dbReference>
<evidence type="ECO:0000256" key="2">
    <source>
        <dbReference type="ARBA" id="ARBA00023125"/>
    </source>
</evidence>
<dbReference type="NCBIfam" id="NF007753">
    <property type="entry name" value="PRK10434.1"/>
    <property type="match status" value="1"/>
</dbReference>
<dbReference type="Gene3D" id="3.40.50.1360">
    <property type="match status" value="1"/>
</dbReference>
<organism evidence="5 7">
    <name type="scientific">Brenneria goodwinii</name>
    <dbReference type="NCBI Taxonomy" id="1109412"/>
    <lineage>
        <taxon>Bacteria</taxon>
        <taxon>Pseudomonadati</taxon>
        <taxon>Pseudomonadota</taxon>
        <taxon>Gammaproteobacteria</taxon>
        <taxon>Enterobacterales</taxon>
        <taxon>Pectobacteriaceae</taxon>
        <taxon>Brenneria</taxon>
    </lineage>
</organism>
<dbReference type="PANTHER" id="PTHR30363:SF57">
    <property type="entry name" value="GLUCITOL OPERON REPRESSOR"/>
    <property type="match status" value="1"/>
</dbReference>
<dbReference type="KEGG" id="bgj:AWC36_17010"/>
<dbReference type="AlphaFoldDB" id="A0A0G4JS92"/>
<dbReference type="InterPro" id="IPR037171">
    <property type="entry name" value="NagB/RpiA_transferase-like"/>
</dbReference>
<keyword evidence="3" id="KW-0804">Transcription</keyword>
<evidence type="ECO:0000259" key="4">
    <source>
        <dbReference type="PROSITE" id="PS51000"/>
    </source>
</evidence>
<dbReference type="SUPFAM" id="SSF46785">
    <property type="entry name" value="Winged helix' DNA-binding domain"/>
    <property type="match status" value="1"/>
</dbReference>
<feature type="domain" description="HTH deoR-type" evidence="4">
    <location>
        <begin position="3"/>
        <end position="58"/>
    </location>
</feature>
<dbReference type="GO" id="GO:0003700">
    <property type="term" value="F:DNA-binding transcription factor activity"/>
    <property type="evidence" value="ECO:0007669"/>
    <property type="project" value="InterPro"/>
</dbReference>
<dbReference type="OrthoDB" id="5685843at2"/>
<evidence type="ECO:0000256" key="3">
    <source>
        <dbReference type="ARBA" id="ARBA00023163"/>
    </source>
</evidence>
<reference evidence="5" key="1">
    <citation type="submission" date="2015-01" db="EMBL/GenBank/DDBJ databases">
        <authorList>
            <person name="Xiang T."/>
            <person name="Song Y."/>
            <person name="Huang L."/>
            <person name="Wang B."/>
            <person name="Wu P."/>
        </authorList>
    </citation>
    <scope>NUCLEOTIDE SEQUENCE [LARGE SCALE GENOMIC DNA]</scope>
    <source>
        <strain evidence="5">OBR1</strain>
    </source>
</reference>
<dbReference type="Proteomes" id="UP000044377">
    <property type="component" value="Unassembled WGS sequence"/>
</dbReference>
<dbReference type="Pfam" id="PF00455">
    <property type="entry name" value="DeoRC"/>
    <property type="match status" value="1"/>
</dbReference>
<dbReference type="PROSITE" id="PS51000">
    <property type="entry name" value="HTH_DEOR_2"/>
    <property type="match status" value="1"/>
</dbReference>
<dbReference type="InterPro" id="IPR036390">
    <property type="entry name" value="WH_DNA-bd_sf"/>
</dbReference>
<dbReference type="SUPFAM" id="SSF100950">
    <property type="entry name" value="NagB/RpiA/CoA transferase-like"/>
    <property type="match status" value="1"/>
</dbReference>
<dbReference type="EMBL" id="MJLX01000071">
    <property type="protein sequence ID" value="RLM18061.1"/>
    <property type="molecule type" value="Genomic_DNA"/>
</dbReference>
<dbReference type="GeneID" id="70908517"/>
<dbReference type="Proteomes" id="UP000285972">
    <property type="component" value="Unassembled WGS sequence"/>
</dbReference>
<sequence>MKPKQRQAAILEYLRTHGKTSVETLVNRFNTTGTTIRKDLTALEEEGAVIRTYGGVVPSREEGDQPIDRKTHINTAKKKQIAQAAATLINDGDSLIFDAGSTVLQMVPWLTQFNNITVMTNSLSIVNELVELDNDQTILMPGGTYRKTSASFHGSLAEAAFSHFSFDKLFIGADGVDLNAGVTTYNELHAVSQAMCRAAQLLILLVDSSKFGRKSPNVVCELSAVDILITDSGINPDYLAALRERNINVIVVGNNDE</sequence>
<proteinExistence type="predicted"/>
<dbReference type="InterPro" id="IPR050313">
    <property type="entry name" value="Carb_Metab_HTH_regulators"/>
</dbReference>
<dbReference type="Gene3D" id="1.10.10.10">
    <property type="entry name" value="Winged helix-like DNA-binding domain superfamily/Winged helix DNA-binding domain"/>
    <property type="match status" value="1"/>
</dbReference>
<evidence type="ECO:0000313" key="7">
    <source>
        <dbReference type="Proteomes" id="UP000044377"/>
    </source>
</evidence>
<dbReference type="InterPro" id="IPR001034">
    <property type="entry name" value="DeoR_HTH"/>
</dbReference>
<evidence type="ECO:0000256" key="1">
    <source>
        <dbReference type="ARBA" id="ARBA00023015"/>
    </source>
</evidence>
<dbReference type="FunFam" id="3.40.50.1360:FF:000006">
    <property type="entry name" value="Glucitol operon repressor"/>
    <property type="match status" value="1"/>
</dbReference>
<keyword evidence="2" id="KW-0238">DNA-binding</keyword>
<reference evidence="7" key="2">
    <citation type="submission" date="2015-01" db="EMBL/GenBank/DDBJ databases">
        <authorList>
            <person name="Paterson Steve"/>
        </authorList>
    </citation>
    <scope>NUCLEOTIDE SEQUENCE [LARGE SCALE GENOMIC DNA]</scope>
    <source>
        <strain evidence="7">OBR1</strain>
    </source>
</reference>
<dbReference type="EMBL" id="CGIG01000001">
    <property type="protein sequence ID" value="CPR14933.1"/>
    <property type="molecule type" value="Genomic_DNA"/>
</dbReference>
<keyword evidence="7" id="KW-1185">Reference proteome</keyword>
<gene>
    <name evidence="6" type="primary">srlR</name>
    <name evidence="6" type="ORF">BIY26_19425</name>
    <name evidence="5" type="ORF">BN1221_01216</name>
</gene>
<reference evidence="6 8" key="3">
    <citation type="submission" date="2016-09" db="EMBL/GenBank/DDBJ databases">
        <authorList>
            <person name="Doonan J."/>
            <person name="Pachebat J.A."/>
            <person name="Golyshin P.N."/>
            <person name="Denman S."/>
            <person name="Mcdonald J.E."/>
        </authorList>
    </citation>
    <scope>NUCLEOTIDE SEQUENCE [LARGE SCALE GENOMIC DNA]</scope>
    <source>
        <strain evidence="6 8">FRB141</strain>
    </source>
</reference>
<evidence type="ECO:0000313" key="6">
    <source>
        <dbReference type="EMBL" id="RLM18061.1"/>
    </source>
</evidence>
<dbReference type="STRING" id="1109412.BN1221_01216"/>
<dbReference type="RefSeq" id="WP_048636551.1">
    <property type="nucleotide sequence ID" value="NZ_CGIG01000001.1"/>
</dbReference>
<accession>A0A0G4JS92</accession>
<dbReference type="InterPro" id="IPR036388">
    <property type="entry name" value="WH-like_DNA-bd_sf"/>
</dbReference>
<protein>
    <submittedName>
        <fullName evidence="6">Transcriptional regulator</fullName>
    </submittedName>
    <submittedName>
        <fullName evidence="5">Transcriptional repressor of the fructose operon, DeoR family</fullName>
    </submittedName>
</protein>
<dbReference type="InterPro" id="IPR018356">
    <property type="entry name" value="Tscrpt_reg_HTH_DeoR_CS"/>
</dbReference>